<reference evidence="1 2" key="1">
    <citation type="journal article" date="2020" name="Mol. Plant">
        <title>The Chromosome-Based Rubber Tree Genome Provides New Insights into Spurge Genome Evolution and Rubber Biosynthesis.</title>
        <authorList>
            <person name="Liu J."/>
            <person name="Shi C."/>
            <person name="Shi C.C."/>
            <person name="Li W."/>
            <person name="Zhang Q.J."/>
            <person name="Zhang Y."/>
            <person name="Li K."/>
            <person name="Lu H.F."/>
            <person name="Shi C."/>
            <person name="Zhu S.T."/>
            <person name="Xiao Z.Y."/>
            <person name="Nan H."/>
            <person name="Yue Y."/>
            <person name="Zhu X.G."/>
            <person name="Wu Y."/>
            <person name="Hong X.N."/>
            <person name="Fan G.Y."/>
            <person name="Tong Y."/>
            <person name="Zhang D."/>
            <person name="Mao C.L."/>
            <person name="Liu Y.L."/>
            <person name="Hao S.J."/>
            <person name="Liu W.Q."/>
            <person name="Lv M.Q."/>
            <person name="Zhang H.B."/>
            <person name="Liu Y."/>
            <person name="Hu-Tang G.R."/>
            <person name="Wang J.P."/>
            <person name="Wang J.H."/>
            <person name="Sun Y.H."/>
            <person name="Ni S.B."/>
            <person name="Chen W.B."/>
            <person name="Zhang X.C."/>
            <person name="Jiao Y.N."/>
            <person name="Eichler E.E."/>
            <person name="Li G.H."/>
            <person name="Liu X."/>
            <person name="Gao L.Z."/>
        </authorList>
    </citation>
    <scope>NUCLEOTIDE SEQUENCE [LARGE SCALE GENOMIC DNA]</scope>
    <source>
        <strain evidence="2">cv. GT1</strain>
        <tissue evidence="1">Leaf</tissue>
    </source>
</reference>
<name>A0A6A6K345_HEVBR</name>
<keyword evidence="2" id="KW-1185">Reference proteome</keyword>
<protein>
    <submittedName>
        <fullName evidence="1">Uncharacterized protein</fullName>
    </submittedName>
</protein>
<gene>
    <name evidence="1" type="ORF">GH714_044092</name>
</gene>
<accession>A0A6A6K345</accession>
<evidence type="ECO:0000313" key="2">
    <source>
        <dbReference type="Proteomes" id="UP000467840"/>
    </source>
</evidence>
<sequence>MTAQFKLIIGGLMLALLTGSHLWAYRTGWSAHSDKVNKEYAERKSRADAAQEKSNAKAEEVRIVTETKYRTVYRDVVKYVQDPNRTVCKFDDTAVQLRQQAIDAANAVSLNAKFISGRISGTTRNKKAPPGALF</sequence>
<evidence type="ECO:0000313" key="1">
    <source>
        <dbReference type="EMBL" id="KAF2282486.1"/>
    </source>
</evidence>
<comment type="caution">
    <text evidence="1">The sequence shown here is derived from an EMBL/GenBank/DDBJ whole genome shotgun (WGS) entry which is preliminary data.</text>
</comment>
<dbReference type="EMBL" id="JAAGAX010000191">
    <property type="protein sequence ID" value="KAF2282486.1"/>
    <property type="molecule type" value="Genomic_DNA"/>
</dbReference>
<dbReference type="Proteomes" id="UP000467840">
    <property type="component" value="Unassembled WGS sequence"/>
</dbReference>
<organism evidence="1 2">
    <name type="scientific">Hevea brasiliensis</name>
    <name type="common">Para rubber tree</name>
    <name type="synonym">Siphonia brasiliensis</name>
    <dbReference type="NCBI Taxonomy" id="3981"/>
    <lineage>
        <taxon>Eukaryota</taxon>
        <taxon>Viridiplantae</taxon>
        <taxon>Streptophyta</taxon>
        <taxon>Embryophyta</taxon>
        <taxon>Tracheophyta</taxon>
        <taxon>Spermatophyta</taxon>
        <taxon>Magnoliopsida</taxon>
        <taxon>eudicotyledons</taxon>
        <taxon>Gunneridae</taxon>
        <taxon>Pentapetalae</taxon>
        <taxon>rosids</taxon>
        <taxon>fabids</taxon>
        <taxon>Malpighiales</taxon>
        <taxon>Euphorbiaceae</taxon>
        <taxon>Crotonoideae</taxon>
        <taxon>Micrandreae</taxon>
        <taxon>Hevea</taxon>
    </lineage>
</organism>
<dbReference type="AlphaFoldDB" id="A0A6A6K345"/>
<proteinExistence type="predicted"/>